<reference evidence="2" key="1">
    <citation type="submission" date="2006-06" db="EMBL/GenBank/DDBJ databases">
        <title>Complete sequence of Trichodesmium erythraeum IMS101.</title>
        <authorList>
            <consortium name="US DOE Joint Genome Institute"/>
            <person name="Copeland A."/>
            <person name="Lucas S."/>
            <person name="Lapidus A."/>
            <person name="Barry K."/>
            <person name="Detter J.C."/>
            <person name="Glavina del Rio T."/>
            <person name="Hammon N."/>
            <person name="Israni S."/>
            <person name="Dalin E."/>
            <person name="Tice H."/>
            <person name="Pitluck S."/>
            <person name="Kiss H."/>
            <person name="Munk A.C."/>
            <person name="Brettin T."/>
            <person name="Bruce D."/>
            <person name="Han C."/>
            <person name="Tapia R."/>
            <person name="Gilna P."/>
            <person name="Schmutz J."/>
            <person name="Larimer F."/>
            <person name="Land M."/>
            <person name="Hauser L."/>
            <person name="Kyrpides N."/>
            <person name="Kim E."/>
            <person name="Richardson P."/>
        </authorList>
    </citation>
    <scope>NUCLEOTIDE SEQUENCE [LARGE SCALE GENOMIC DNA]</scope>
    <source>
        <strain evidence="2">IMS101</strain>
    </source>
</reference>
<dbReference type="Pfam" id="PF13474">
    <property type="entry name" value="SnoaL_3"/>
    <property type="match status" value="1"/>
</dbReference>
<dbReference type="InterPro" id="IPR037401">
    <property type="entry name" value="SnoaL-like"/>
</dbReference>
<evidence type="ECO:0000259" key="1">
    <source>
        <dbReference type="Pfam" id="PF13474"/>
    </source>
</evidence>
<dbReference type="eggNOG" id="COG4319">
    <property type="taxonomic scope" value="Bacteria"/>
</dbReference>
<sequence>MKDENQEILEVNQAFYRAFEKRDIIALHGILSQGISTVCIHPGRGAICGFENIRNSWDLIFKNTDYIEIDTDVIIAEVNGDIGYVILVENIMQISRDTTIKDKSIATNIFEKMGGNWYLINHHASPVL</sequence>
<dbReference type="RefSeq" id="WP_011611457.1">
    <property type="nucleotide sequence ID" value="NC_008312.1"/>
</dbReference>
<dbReference type="Gene3D" id="3.10.450.50">
    <property type="match status" value="1"/>
</dbReference>
<proteinExistence type="predicted"/>
<dbReference type="HOGENOM" id="CLU_084893_3_1_3"/>
<dbReference type="AlphaFoldDB" id="Q114J2"/>
<evidence type="ECO:0000313" key="2">
    <source>
        <dbReference type="EMBL" id="ABG51082.1"/>
    </source>
</evidence>
<dbReference type="InterPro" id="IPR032710">
    <property type="entry name" value="NTF2-like_dom_sf"/>
</dbReference>
<dbReference type="EMBL" id="CP000393">
    <property type="protein sequence ID" value="ABG51082.1"/>
    <property type="molecule type" value="Genomic_DNA"/>
</dbReference>
<name>Q114J2_TRIEI</name>
<protein>
    <recommendedName>
        <fullName evidence="1">SnoaL-like domain-containing protein</fullName>
    </recommendedName>
</protein>
<feature type="domain" description="SnoaL-like" evidence="1">
    <location>
        <begin position="8"/>
        <end position="127"/>
    </location>
</feature>
<organism evidence="2">
    <name type="scientific">Trichodesmium erythraeum (strain IMS101)</name>
    <dbReference type="NCBI Taxonomy" id="203124"/>
    <lineage>
        <taxon>Bacteria</taxon>
        <taxon>Bacillati</taxon>
        <taxon>Cyanobacteriota</taxon>
        <taxon>Cyanophyceae</taxon>
        <taxon>Oscillatoriophycideae</taxon>
        <taxon>Oscillatoriales</taxon>
        <taxon>Microcoleaceae</taxon>
        <taxon>Trichodesmium</taxon>
    </lineage>
</organism>
<accession>Q114J2</accession>
<gene>
    <name evidence="2" type="ordered locus">Tery_1825</name>
</gene>
<dbReference type="OrthoDB" id="9786718at2"/>
<dbReference type="PANTHER" id="PTHR34957:SF1">
    <property type="entry name" value="NUCLEAR TRANSPORT FACTOR 2 (NTF2) FAMILY PROTEIN"/>
    <property type="match status" value="1"/>
</dbReference>
<dbReference type="STRING" id="203124.Tery_1825"/>
<dbReference type="KEGG" id="ter:Tery_1825"/>
<dbReference type="PANTHER" id="PTHR34957">
    <property type="entry name" value="NUCLEAR TRANSPORT FACTOR 2 (NTF2) FAMILY PROTEIN"/>
    <property type="match status" value="1"/>
</dbReference>
<dbReference type="SUPFAM" id="SSF54427">
    <property type="entry name" value="NTF2-like"/>
    <property type="match status" value="1"/>
</dbReference>